<evidence type="ECO:0000313" key="2">
    <source>
        <dbReference type="Proteomes" id="UP000694856"/>
    </source>
</evidence>
<keyword evidence="2" id="KW-1185">Reference proteome</keyword>
<feature type="region of interest" description="Disordered" evidence="1">
    <location>
        <begin position="1"/>
        <end position="36"/>
    </location>
</feature>
<dbReference type="AlphaFoldDB" id="A0A8B8U504"/>
<accession>A0A8B8U504</accession>
<evidence type="ECO:0000313" key="3">
    <source>
        <dbReference type="RefSeq" id="XP_032349255.1"/>
    </source>
</evidence>
<proteinExistence type="predicted"/>
<gene>
    <name evidence="3" type="primary">LOC116667667</name>
</gene>
<sequence>MQPGLGLRSTEAHPQPQPQGKGPTAPQLSFRFVDRGDKERTCSLTQRASAQELAQLEDQTRIQDSGAVPTPVSHEDLQAPFRMQLCLSGFPPRLPAKPASASFPSALWKQRSPHVWWNTCRPGLRGPPGPGRLWLPGSSALSKHLSGTLGSVILFGFCLWVSSPSPGPPPCSVARHLCTTGPHSGCLPLSSPTSPPPASPKSGPTHWRLACIWGPRACP</sequence>
<dbReference type="KEGG" id="cfr:116667667"/>
<protein>
    <submittedName>
        <fullName evidence="3">Uncharacterized protein LOC116667667</fullName>
    </submittedName>
</protein>
<organism evidence="2 3">
    <name type="scientific">Camelus ferus</name>
    <name type="common">Wild bactrian camel</name>
    <name type="synonym">Camelus bactrianus ferus</name>
    <dbReference type="NCBI Taxonomy" id="419612"/>
    <lineage>
        <taxon>Eukaryota</taxon>
        <taxon>Metazoa</taxon>
        <taxon>Chordata</taxon>
        <taxon>Craniata</taxon>
        <taxon>Vertebrata</taxon>
        <taxon>Euteleostomi</taxon>
        <taxon>Mammalia</taxon>
        <taxon>Eutheria</taxon>
        <taxon>Laurasiatheria</taxon>
        <taxon>Artiodactyla</taxon>
        <taxon>Tylopoda</taxon>
        <taxon>Camelidae</taxon>
        <taxon>Camelus</taxon>
    </lineage>
</organism>
<evidence type="ECO:0000256" key="1">
    <source>
        <dbReference type="SAM" id="MobiDB-lite"/>
    </source>
</evidence>
<name>A0A8B8U504_CAMFR</name>
<dbReference type="RefSeq" id="XP_032349255.1">
    <property type="nucleotide sequence ID" value="XM_032493364.1"/>
</dbReference>
<reference evidence="3" key="1">
    <citation type="submission" date="2025-08" db="UniProtKB">
        <authorList>
            <consortium name="RefSeq"/>
        </authorList>
    </citation>
    <scope>IDENTIFICATION</scope>
    <source>
        <tissue evidence="3">Ear skin</tissue>
    </source>
</reference>
<dbReference type="GeneID" id="116667667"/>
<dbReference type="Proteomes" id="UP000694856">
    <property type="component" value="Chromosome 2"/>
</dbReference>